<dbReference type="Proteomes" id="UP000632659">
    <property type="component" value="Unassembled WGS sequence"/>
</dbReference>
<name>A0A8J6PC88_9FIRM</name>
<protein>
    <submittedName>
        <fullName evidence="2">Adaptor protein MecA</fullName>
    </submittedName>
</protein>
<gene>
    <name evidence="2" type="ORF">H8702_01350</name>
</gene>
<accession>A0A8J6PC88</accession>
<sequence length="192" mass="22677">MKIEQLDDKTVRILLTAEDMEHLDLTYDEMDYSNNITKRAVYLILQQIKAQTSLMLDEHRLFIEAFPDSNGGCILYLNLIEKNTGPRPQRERYSFDTPMVFGFETLDILTAVCNRLVREFSHLIVKTELYLYEREYRLLLYTYCKMEERILHLLREYGTYLGKGSVLCAFTKEHARPLLTENAIETIVQYLD</sequence>
<dbReference type="EMBL" id="JACRTL010000001">
    <property type="protein sequence ID" value="MBC8609766.1"/>
    <property type="molecule type" value="Genomic_DNA"/>
</dbReference>
<dbReference type="InterPro" id="IPR008681">
    <property type="entry name" value="Neg-reg_MecA"/>
</dbReference>
<dbReference type="Gene3D" id="3.30.70.1950">
    <property type="match status" value="1"/>
</dbReference>
<comment type="similarity">
    <text evidence="1">Belongs to the MecA family.</text>
</comment>
<keyword evidence="3" id="KW-1185">Reference proteome</keyword>
<evidence type="ECO:0000313" key="2">
    <source>
        <dbReference type="EMBL" id="MBC8609766.1"/>
    </source>
</evidence>
<dbReference type="OrthoDB" id="1856465at2"/>
<reference evidence="2" key="1">
    <citation type="submission" date="2020-08" db="EMBL/GenBank/DDBJ databases">
        <title>Genome public.</title>
        <authorList>
            <person name="Liu C."/>
            <person name="Sun Q."/>
        </authorList>
    </citation>
    <scope>NUCLEOTIDE SEQUENCE</scope>
    <source>
        <strain evidence="2">NSJ-15</strain>
    </source>
</reference>
<dbReference type="RefSeq" id="WP_158662566.1">
    <property type="nucleotide sequence ID" value="NZ_FYDD01000003.1"/>
</dbReference>
<evidence type="ECO:0000256" key="1">
    <source>
        <dbReference type="ARBA" id="ARBA00005397"/>
    </source>
</evidence>
<proteinExistence type="inferred from homology"/>
<evidence type="ECO:0000313" key="3">
    <source>
        <dbReference type="Proteomes" id="UP000632659"/>
    </source>
</evidence>
<dbReference type="InterPro" id="IPR038471">
    <property type="entry name" value="MecA_C_sf"/>
</dbReference>
<comment type="caution">
    <text evidence="2">The sequence shown here is derived from an EMBL/GenBank/DDBJ whole genome shotgun (WGS) entry which is preliminary data.</text>
</comment>
<dbReference type="AlphaFoldDB" id="A0A8J6PC88"/>
<dbReference type="Pfam" id="PF05389">
    <property type="entry name" value="MecA"/>
    <property type="match status" value="2"/>
</dbReference>
<organism evidence="2 3">
    <name type="scientific">Massiliimalia timonensis</name>
    <dbReference type="NCBI Taxonomy" id="1987501"/>
    <lineage>
        <taxon>Bacteria</taxon>
        <taxon>Bacillati</taxon>
        <taxon>Bacillota</taxon>
        <taxon>Clostridia</taxon>
        <taxon>Eubacteriales</taxon>
        <taxon>Oscillospiraceae</taxon>
        <taxon>Massiliimalia</taxon>
    </lineage>
</organism>